<evidence type="ECO:0000256" key="13">
    <source>
        <dbReference type="ARBA" id="ARBA00048332"/>
    </source>
</evidence>
<reference evidence="17 19" key="2">
    <citation type="submission" date="2020-08" db="EMBL/GenBank/DDBJ databases">
        <title>Genomic Encyclopedia of Type Strains, Phase IV (KMG-IV): sequencing the most valuable type-strain genomes for metagenomic binning, comparative biology and taxonomic classification.</title>
        <authorList>
            <person name="Goeker M."/>
        </authorList>
    </citation>
    <scope>NUCLEOTIDE SEQUENCE [LARGE SCALE GENOMIC DNA]</scope>
    <source>
        <strain evidence="17 19">DSM 103679</strain>
    </source>
</reference>
<evidence type="ECO:0000256" key="6">
    <source>
        <dbReference type="ARBA" id="ARBA00022485"/>
    </source>
</evidence>
<dbReference type="InterPro" id="IPR045025">
    <property type="entry name" value="HACL1-like"/>
</dbReference>
<keyword evidence="10 14" id="KW-0408">Iron</keyword>
<dbReference type="AlphaFoldDB" id="A0A840SDY1"/>
<keyword evidence="8 14" id="KW-0249">Electron transport</keyword>
<dbReference type="GO" id="GO:0051539">
    <property type="term" value="F:4 iron, 4 sulfur cluster binding"/>
    <property type="evidence" value="ECO:0007669"/>
    <property type="project" value="UniProtKB-UniRule"/>
</dbReference>
<keyword evidence="5 14" id="KW-0813">Transport</keyword>
<evidence type="ECO:0000256" key="3">
    <source>
        <dbReference type="ARBA" id="ARBA00012812"/>
    </source>
</evidence>
<evidence type="ECO:0000259" key="16">
    <source>
        <dbReference type="PROSITE" id="PS51379"/>
    </source>
</evidence>
<sequence>MKQLMLGNAAAARGLYEAGCEFISSYPGTPSTEITEEAAKFKELYCEWAPNEKVAMESAFGACLAGRRAFCGMKHVGLNVAADPLYTMSYTGVNAGLVIGVADDPGMHSSQNEQDSRHHAIAAKVPMIEPSDSEDARNFAALAFELSEKFDTPVLYKMCTRVAHSQSITDTAERKVPEHKAYEKNIQKYVMAPANAIRRHPFVEQRMKDIEAWSETSGINRIEKASGSGSEKIFDVPASKIGIITSSTSYQYVKEILGDSVNILKLGMVNPLPANMIRNFAKGLEALIIVEELDPIIEQFCRGLELGIKIYGKDILPICGEFSQNIVAAAFKKEVHSGKKLNINIPVRPPIMCAGCPHRGMFYALNKLKVTVFGDIGCYTLGSVAPLSAMDVTLCMGASFSGLHGWNKSTGADHEKKSVAVIGDSTFMHSGMTGLASIAYNQSNSTVIILDNSITGMTGHQQNPTTGKNLYGDPAGKVNLEALARAMGINRVRVVDPYNMAECEQAVKEEIEVEEPSLIISRRPCALLKEVKHNPPLVVDEAKCRSCKMCMKIGCPAIAMKNGKAKIDSTLCVGCGVCSQMCKFDALKGTSKN</sequence>
<dbReference type="Proteomes" id="UP000578697">
    <property type="component" value="Unassembled WGS sequence"/>
</dbReference>
<evidence type="ECO:0000256" key="4">
    <source>
        <dbReference type="ARBA" id="ARBA00017710"/>
    </source>
</evidence>
<dbReference type="PANTHER" id="PTHR43710">
    <property type="entry name" value="2-HYDROXYACYL-COA LYASE"/>
    <property type="match status" value="1"/>
</dbReference>
<dbReference type="EC" id="1.2.7.8" evidence="3 14"/>
<dbReference type="PROSITE" id="PS51379">
    <property type="entry name" value="4FE4S_FER_2"/>
    <property type="match status" value="2"/>
</dbReference>
<evidence type="ECO:0000313" key="19">
    <source>
        <dbReference type="Proteomes" id="UP000578697"/>
    </source>
</evidence>
<feature type="binding site" evidence="15">
    <location>
        <position position="572"/>
    </location>
    <ligand>
        <name>[4Fe-4S] cluster</name>
        <dbReference type="ChEBI" id="CHEBI:49883"/>
        <label>2</label>
    </ligand>
</feature>
<keyword evidence="6 14" id="KW-0004">4Fe-4S</keyword>
<dbReference type="KEGG" id="trc:DYE49_09580"/>
<comment type="catalytic activity">
    <reaction evidence="13 14">
        <text>indole-3-pyruvate + 2 oxidized [2Fe-2S]-[ferredoxin] + CoA = (indol-3-yl)acetyl-CoA + 2 reduced [2Fe-2S]-[ferredoxin] + CO2 + H(+)</text>
        <dbReference type="Rhea" id="RHEA:12645"/>
        <dbReference type="Rhea" id="RHEA-COMP:10000"/>
        <dbReference type="Rhea" id="RHEA-COMP:10001"/>
        <dbReference type="ChEBI" id="CHEBI:15378"/>
        <dbReference type="ChEBI" id="CHEBI:16526"/>
        <dbReference type="ChEBI" id="CHEBI:17640"/>
        <dbReference type="ChEBI" id="CHEBI:33737"/>
        <dbReference type="ChEBI" id="CHEBI:33738"/>
        <dbReference type="ChEBI" id="CHEBI:57271"/>
        <dbReference type="ChEBI" id="CHEBI:57287"/>
        <dbReference type="EC" id="1.2.7.8"/>
    </reaction>
</comment>
<dbReference type="GO" id="GO:0044281">
    <property type="term" value="P:small molecule metabolic process"/>
    <property type="evidence" value="ECO:0007669"/>
    <property type="project" value="UniProtKB-ARBA"/>
</dbReference>
<dbReference type="InterPro" id="IPR002880">
    <property type="entry name" value="Pyrv_Fd/Flavodoxin_OxRdtase_N"/>
</dbReference>
<dbReference type="EMBL" id="CP031517">
    <property type="protein sequence ID" value="QOS40692.1"/>
    <property type="molecule type" value="Genomic_DNA"/>
</dbReference>
<dbReference type="RefSeq" id="WP_184653636.1">
    <property type="nucleotide sequence ID" value="NZ_JACHFR010000005.1"/>
</dbReference>
<name>A0A840SDY1_9SPIR</name>
<reference evidence="18 20" key="1">
    <citation type="submission" date="2018-08" db="EMBL/GenBank/DDBJ databases">
        <title>The first complete genome of Treponema rectale (CHPAT), a commensal spirochete of the bovine rectum.</title>
        <authorList>
            <person name="Staton G.J."/>
            <person name="Clegg S.R."/>
            <person name="Carter S.D."/>
            <person name="Radford A.D."/>
            <person name="Darby A."/>
            <person name="Hall N."/>
            <person name="Birtles R.J."/>
            <person name="Evans N.J."/>
        </authorList>
    </citation>
    <scope>NUCLEOTIDE SEQUENCE [LARGE SCALE GENOMIC DNA]</scope>
    <source>
        <strain evidence="18 20">CHPA</strain>
    </source>
</reference>
<keyword evidence="11 14" id="KW-0411">Iron-sulfur</keyword>
<dbReference type="InterPro" id="IPR017896">
    <property type="entry name" value="4Fe4S_Fe-S-bd"/>
</dbReference>
<evidence type="ECO:0000313" key="20">
    <source>
        <dbReference type="Proteomes" id="UP000593591"/>
    </source>
</evidence>
<dbReference type="CDD" id="cd02008">
    <property type="entry name" value="TPP_IOR_alpha"/>
    <property type="match status" value="1"/>
</dbReference>
<dbReference type="InterPro" id="IPR011766">
    <property type="entry name" value="TPP_enzyme_TPP-bd"/>
</dbReference>
<feature type="binding site" evidence="15">
    <location>
        <position position="578"/>
    </location>
    <ligand>
        <name>[4Fe-4S] cluster</name>
        <dbReference type="ChEBI" id="CHEBI:49883"/>
        <label>2</label>
    </ligand>
</feature>
<evidence type="ECO:0000256" key="7">
    <source>
        <dbReference type="ARBA" id="ARBA00022723"/>
    </source>
</evidence>
<evidence type="ECO:0000256" key="8">
    <source>
        <dbReference type="ARBA" id="ARBA00022982"/>
    </source>
</evidence>
<feature type="binding site" evidence="15">
    <location>
        <position position="550"/>
    </location>
    <ligand>
        <name>[4Fe-4S] cluster</name>
        <dbReference type="ChEBI" id="CHEBI:49883"/>
        <label>1</label>
    </ligand>
</feature>
<evidence type="ECO:0000313" key="18">
    <source>
        <dbReference type="EMBL" id="QOS40692.1"/>
    </source>
</evidence>
<evidence type="ECO:0000256" key="15">
    <source>
        <dbReference type="PIRSR" id="PIRSR006439-50"/>
    </source>
</evidence>
<comment type="subunit">
    <text evidence="2">Heterodimer of the IorA and IorB subunits.</text>
</comment>
<dbReference type="GO" id="GO:0046872">
    <property type="term" value="F:metal ion binding"/>
    <property type="evidence" value="ECO:0007669"/>
    <property type="project" value="UniProtKB-UniRule"/>
</dbReference>
<dbReference type="NCBIfam" id="TIGR03336">
    <property type="entry name" value="IOR_alpha"/>
    <property type="match status" value="1"/>
</dbReference>
<proteinExistence type="predicted"/>
<dbReference type="InterPro" id="IPR017721">
    <property type="entry name" value="IorA"/>
</dbReference>
<keyword evidence="19" id="KW-1185">Reference proteome</keyword>
<dbReference type="Proteomes" id="UP000593591">
    <property type="component" value="Chromosome"/>
</dbReference>
<accession>A0A840SDY1</accession>
<feature type="domain" description="4Fe-4S ferredoxin-type" evidence="16">
    <location>
        <begin position="535"/>
        <end position="561"/>
    </location>
</feature>
<keyword evidence="17" id="KW-0670">Pyruvate</keyword>
<evidence type="ECO:0000256" key="9">
    <source>
        <dbReference type="ARBA" id="ARBA00023002"/>
    </source>
</evidence>
<evidence type="ECO:0000256" key="1">
    <source>
        <dbReference type="ARBA" id="ARBA00002995"/>
    </source>
</evidence>
<comment type="function">
    <text evidence="1 14">Catalyzes the ferredoxin-dependent oxidative decarboxylation of arylpyruvates.</text>
</comment>
<keyword evidence="9 14" id="KW-0560">Oxidoreductase</keyword>
<evidence type="ECO:0000256" key="12">
    <source>
        <dbReference type="ARBA" id="ARBA00030514"/>
    </source>
</evidence>
<dbReference type="InterPro" id="IPR029061">
    <property type="entry name" value="THDP-binding"/>
</dbReference>
<dbReference type="Pfam" id="PF01855">
    <property type="entry name" value="POR_N"/>
    <property type="match status" value="1"/>
</dbReference>
<feature type="binding site" evidence="15">
    <location>
        <position position="547"/>
    </location>
    <ligand>
        <name>[4Fe-4S] cluster</name>
        <dbReference type="ChEBI" id="CHEBI:49883"/>
        <label>1</label>
    </ligand>
</feature>
<dbReference type="InterPro" id="IPR009014">
    <property type="entry name" value="Transketo_C/PFOR_II"/>
</dbReference>
<evidence type="ECO:0000256" key="11">
    <source>
        <dbReference type="ARBA" id="ARBA00023014"/>
    </source>
</evidence>
<dbReference type="EMBL" id="JACHFR010000005">
    <property type="protein sequence ID" value="MBB5219987.1"/>
    <property type="molecule type" value="Genomic_DNA"/>
</dbReference>
<evidence type="ECO:0000256" key="2">
    <source>
        <dbReference type="ARBA" id="ARBA00011238"/>
    </source>
</evidence>
<feature type="domain" description="4Fe-4S ferredoxin-type" evidence="16">
    <location>
        <begin position="563"/>
        <end position="592"/>
    </location>
</feature>
<evidence type="ECO:0000313" key="17">
    <source>
        <dbReference type="EMBL" id="MBB5219987.1"/>
    </source>
</evidence>
<feature type="binding site" evidence="15">
    <location>
        <position position="575"/>
    </location>
    <ligand>
        <name>[4Fe-4S] cluster</name>
        <dbReference type="ChEBI" id="CHEBI:49883"/>
        <label>2</label>
    </ligand>
</feature>
<dbReference type="GO" id="GO:0030976">
    <property type="term" value="F:thiamine pyrophosphate binding"/>
    <property type="evidence" value="ECO:0007669"/>
    <property type="project" value="InterPro"/>
</dbReference>
<evidence type="ECO:0000256" key="14">
    <source>
        <dbReference type="PIRNR" id="PIRNR006439"/>
    </source>
</evidence>
<dbReference type="GO" id="GO:0043805">
    <property type="term" value="F:indolepyruvate ferredoxin oxidoreductase activity"/>
    <property type="evidence" value="ECO:0007669"/>
    <property type="project" value="UniProtKB-UniRule"/>
</dbReference>
<dbReference type="Gene3D" id="3.40.50.970">
    <property type="match status" value="2"/>
</dbReference>
<dbReference type="Gene3D" id="3.30.70.20">
    <property type="match status" value="1"/>
</dbReference>
<dbReference type="Pfam" id="PF00037">
    <property type="entry name" value="Fer4"/>
    <property type="match status" value="1"/>
</dbReference>
<gene>
    <name evidence="18" type="primary">iorA</name>
    <name evidence="18" type="ORF">DYE49_09580</name>
    <name evidence="17" type="ORF">HNP77_002377</name>
</gene>
<keyword evidence="7 14" id="KW-0479">Metal-binding</keyword>
<feature type="binding site" evidence="15">
    <location>
        <position position="544"/>
    </location>
    <ligand>
        <name>[4Fe-4S] cluster</name>
        <dbReference type="ChEBI" id="CHEBI:49883"/>
        <label>1</label>
    </ligand>
</feature>
<comment type="cofactor">
    <cofactor evidence="14 15">
        <name>[4Fe-4S] cluster</name>
        <dbReference type="ChEBI" id="CHEBI:49883"/>
    </cofactor>
    <text evidence="14 15">Binds 2 [4Fe-4S] clusters. In this family the first cluster has a non-standard and varying [4Fe-4S] binding motif CX(2)CX(2)CX(4-5)CP.</text>
</comment>
<dbReference type="PANTHER" id="PTHR43710:SF5">
    <property type="entry name" value="INDOLEPYRUVATE FERREDOXIN OXIDOREDUCTASE ALPHA SUBUNIT"/>
    <property type="match status" value="1"/>
</dbReference>
<dbReference type="FunFam" id="3.40.50.970:FF:000039">
    <property type="entry name" value="Indolepyruvate oxidoreductase subunit IorA"/>
    <property type="match status" value="1"/>
</dbReference>
<dbReference type="SUPFAM" id="SSF52922">
    <property type="entry name" value="TK C-terminal domain-like"/>
    <property type="match status" value="1"/>
</dbReference>
<evidence type="ECO:0000256" key="5">
    <source>
        <dbReference type="ARBA" id="ARBA00022448"/>
    </source>
</evidence>
<dbReference type="CDD" id="cd07034">
    <property type="entry name" value="TPP_PYR_PFOR_IOR-alpha_like"/>
    <property type="match status" value="1"/>
</dbReference>
<dbReference type="SUPFAM" id="SSF52518">
    <property type="entry name" value="Thiamin diphosphate-binding fold (THDP-binding)"/>
    <property type="match status" value="2"/>
</dbReference>
<dbReference type="Pfam" id="PF02775">
    <property type="entry name" value="TPP_enzyme_C"/>
    <property type="match status" value="1"/>
</dbReference>
<evidence type="ECO:0000256" key="10">
    <source>
        <dbReference type="ARBA" id="ARBA00023004"/>
    </source>
</evidence>
<feature type="binding site" evidence="15">
    <location>
        <position position="582"/>
    </location>
    <ligand>
        <name>[4Fe-4S] cluster</name>
        <dbReference type="ChEBI" id="CHEBI:49883"/>
        <label>1</label>
    </ligand>
</feature>
<dbReference type="PIRSF" id="PIRSF006439">
    <property type="entry name" value="Indolepyruvate_ferr_oxidored"/>
    <property type="match status" value="1"/>
</dbReference>
<feature type="binding site" evidence="15">
    <location>
        <position position="555"/>
    </location>
    <ligand>
        <name>[4Fe-4S] cluster</name>
        <dbReference type="ChEBI" id="CHEBI:49883"/>
        <label>2</label>
    </ligand>
</feature>
<protein>
    <recommendedName>
        <fullName evidence="4 14">Indolepyruvate oxidoreductase subunit IorA</fullName>
        <shortName evidence="14">IOR</shortName>
        <ecNumber evidence="3 14">1.2.7.8</ecNumber>
    </recommendedName>
    <alternativeName>
        <fullName evidence="12 14">Indolepyruvate ferredoxin oxidoreductase subunit alpha</fullName>
    </alternativeName>
</protein>
<organism evidence="17 19">
    <name type="scientific">Treponema rectale</name>
    <dbReference type="NCBI Taxonomy" id="744512"/>
    <lineage>
        <taxon>Bacteria</taxon>
        <taxon>Pseudomonadati</taxon>
        <taxon>Spirochaetota</taxon>
        <taxon>Spirochaetia</taxon>
        <taxon>Spirochaetales</taxon>
        <taxon>Treponemataceae</taxon>
        <taxon>Treponema</taxon>
    </lineage>
</organism>